<feature type="domain" description="Glutamine amidotransferase type-2" evidence="12">
    <location>
        <begin position="2"/>
        <end position="213"/>
    </location>
</feature>
<dbReference type="AlphaFoldDB" id="A0A9X2VMJ4"/>
<organism evidence="13 14">
    <name type="scientific">Umezawaea endophytica</name>
    <dbReference type="NCBI Taxonomy" id="1654476"/>
    <lineage>
        <taxon>Bacteria</taxon>
        <taxon>Bacillati</taxon>
        <taxon>Actinomycetota</taxon>
        <taxon>Actinomycetes</taxon>
        <taxon>Pseudonocardiales</taxon>
        <taxon>Pseudonocardiaceae</taxon>
        <taxon>Umezawaea</taxon>
    </lineage>
</organism>
<proteinExistence type="inferred from homology"/>
<dbReference type="PANTHER" id="PTHR43284:SF1">
    <property type="entry name" value="ASPARAGINE SYNTHETASE"/>
    <property type="match status" value="1"/>
</dbReference>
<dbReference type="PANTHER" id="PTHR43284">
    <property type="entry name" value="ASPARAGINE SYNTHETASE (GLUTAMINE-HYDROLYZING)"/>
    <property type="match status" value="1"/>
</dbReference>
<dbReference type="GO" id="GO:0005829">
    <property type="term" value="C:cytosol"/>
    <property type="evidence" value="ECO:0007669"/>
    <property type="project" value="TreeGrafter"/>
</dbReference>
<evidence type="ECO:0000313" key="13">
    <source>
        <dbReference type="EMBL" id="MCS7477953.1"/>
    </source>
</evidence>
<keyword evidence="9" id="KW-0028">Amino-acid biosynthesis</keyword>
<keyword evidence="14" id="KW-1185">Reference proteome</keyword>
<evidence type="ECO:0000256" key="1">
    <source>
        <dbReference type="ARBA" id="ARBA00005187"/>
    </source>
</evidence>
<dbReference type="GO" id="GO:0004066">
    <property type="term" value="F:asparagine synthase (glutamine-hydrolyzing) activity"/>
    <property type="evidence" value="ECO:0007669"/>
    <property type="project" value="UniProtKB-EC"/>
</dbReference>
<dbReference type="InterPro" id="IPR006426">
    <property type="entry name" value="Asn_synth_AEB"/>
</dbReference>
<dbReference type="InterPro" id="IPR029055">
    <property type="entry name" value="Ntn_hydrolases_N"/>
</dbReference>
<accession>A0A9X2VMJ4</accession>
<reference evidence="13" key="1">
    <citation type="submission" date="2022-08" db="EMBL/GenBank/DDBJ databases">
        <authorList>
            <person name="Tistechok S."/>
            <person name="Samborskyy M."/>
            <person name="Roman I."/>
        </authorList>
    </citation>
    <scope>NUCLEOTIDE SEQUENCE</scope>
    <source>
        <strain evidence="13">DSM 103496</strain>
    </source>
</reference>
<evidence type="ECO:0000256" key="4">
    <source>
        <dbReference type="ARBA" id="ARBA00022741"/>
    </source>
</evidence>
<evidence type="ECO:0000259" key="12">
    <source>
        <dbReference type="PROSITE" id="PS51278"/>
    </source>
</evidence>
<dbReference type="Gene3D" id="3.60.20.10">
    <property type="entry name" value="Glutamine Phosphoribosylpyrophosphate, subunit 1, domain 1"/>
    <property type="match status" value="1"/>
</dbReference>
<dbReference type="InterPro" id="IPR033738">
    <property type="entry name" value="AsnB_N"/>
</dbReference>
<dbReference type="SUPFAM" id="SSF52402">
    <property type="entry name" value="Adenine nucleotide alpha hydrolases-like"/>
    <property type="match status" value="1"/>
</dbReference>
<keyword evidence="7 9" id="KW-0315">Glutamine amidotransferase</keyword>
<dbReference type="PIRSF" id="PIRSF001589">
    <property type="entry name" value="Asn_synthetase_glu-h"/>
    <property type="match status" value="1"/>
</dbReference>
<evidence type="ECO:0000256" key="3">
    <source>
        <dbReference type="ARBA" id="ARBA00012737"/>
    </source>
</evidence>
<dbReference type="RefSeq" id="WP_259623456.1">
    <property type="nucleotide sequence ID" value="NZ_JANYMP010000005.1"/>
</dbReference>
<dbReference type="EMBL" id="JANYMP010000005">
    <property type="protein sequence ID" value="MCS7477953.1"/>
    <property type="molecule type" value="Genomic_DNA"/>
</dbReference>
<dbReference type="InterPro" id="IPR001962">
    <property type="entry name" value="Asn_synthase"/>
</dbReference>
<evidence type="ECO:0000256" key="7">
    <source>
        <dbReference type="ARBA" id="ARBA00022962"/>
    </source>
</evidence>
<dbReference type="InterPro" id="IPR014729">
    <property type="entry name" value="Rossmann-like_a/b/a_fold"/>
</dbReference>
<evidence type="ECO:0000313" key="14">
    <source>
        <dbReference type="Proteomes" id="UP001141259"/>
    </source>
</evidence>
<dbReference type="CDD" id="cd01991">
    <property type="entry name" value="Asn_synthase_B_C"/>
    <property type="match status" value="1"/>
</dbReference>
<keyword evidence="5 10" id="KW-0067">ATP-binding</keyword>
<feature type="binding site" evidence="10">
    <location>
        <position position="292"/>
    </location>
    <ligand>
        <name>ATP</name>
        <dbReference type="ChEBI" id="CHEBI:30616"/>
    </ligand>
</feature>
<dbReference type="Pfam" id="PF00733">
    <property type="entry name" value="Asn_synthase"/>
    <property type="match status" value="1"/>
</dbReference>
<dbReference type="CDD" id="cd00712">
    <property type="entry name" value="AsnB"/>
    <property type="match status" value="1"/>
</dbReference>
<keyword evidence="13" id="KW-0436">Ligase</keyword>
<dbReference type="GO" id="GO:0005524">
    <property type="term" value="F:ATP binding"/>
    <property type="evidence" value="ECO:0007669"/>
    <property type="project" value="UniProtKB-KW"/>
</dbReference>
<comment type="pathway">
    <text evidence="1">Amino-acid biosynthesis; L-asparagine biosynthesis; L-asparagine from L-aspartate (L-Gln route): step 1/1.</text>
</comment>
<dbReference type="NCBIfam" id="TIGR01536">
    <property type="entry name" value="asn_synth_AEB"/>
    <property type="match status" value="1"/>
</dbReference>
<dbReference type="InterPro" id="IPR051786">
    <property type="entry name" value="ASN_synthetase/amidase"/>
</dbReference>
<dbReference type="Proteomes" id="UP001141259">
    <property type="component" value="Unassembled WGS sequence"/>
</dbReference>
<feature type="binding site" evidence="10">
    <location>
        <position position="100"/>
    </location>
    <ligand>
        <name>L-glutamine</name>
        <dbReference type="ChEBI" id="CHEBI:58359"/>
    </ligand>
</feature>
<evidence type="ECO:0000256" key="6">
    <source>
        <dbReference type="ARBA" id="ARBA00022888"/>
    </source>
</evidence>
<evidence type="ECO:0000256" key="9">
    <source>
        <dbReference type="PIRSR" id="PIRSR001589-1"/>
    </source>
</evidence>
<gene>
    <name evidence="13" type="primary">asnB</name>
    <name evidence="13" type="ORF">NZH93_13905</name>
</gene>
<sequence>MCGVVGFVNSGKLKEDRITSLRRGVRAIAHRGPDEVGIYDDEAFSLGTVRLSVIDPLLGKQPMVTADERYVLGFNGEIFNYLELRRELEAEGVAFVTRSDTEVLLHSLAVWGERALDRLNGQFAFAFYDRRRRELLLGRDPFGERPLFYTDQGGTFHFASEIKGLFAFPEVRRELSAAGVRANGRYWTPVPGESCFAGVRSLPPGHVLRVGPNGVALSRYFEVPIDRGVPARPDLTFEDAKAELRDRLEEAVRFRLRGDYPLGAFLSGGLDSSVIASIVRENTTGPLPTFSITVPGSWADESAYQRIIAEKLGTEHTSVVVTGRDIRERFPNLVRKCEALLHFCAPVASEMLAERVGQAGVRIVLGGEGADESFFGYDILKEATVLDSCLAGGFTAERERELATGLNDVLHTDPMTPADILRFFRERAGDGSPVLGAHLRRFDAEPLPGLLAAADGVADDDRRLAEFARAQVTGFDDLDVVGRSQLFDFLTLLCGYGMTCLADRPGAGCRIEARYPFVDRSVVAFAAGLPREWKLSGLTREKHILREAYADVLPAEIRDRPKFGMRVPGAEHLLPTGTGDWVDELLSPRSVRNCDVLDADGVRRLVEHVGSFRDGQVPFPHNHAYLQVLSTLLLQDSLVDDFRVPDVDVDRVLLREYDGTGGALVLR</sequence>
<dbReference type="SUPFAM" id="SSF56235">
    <property type="entry name" value="N-terminal nucleophile aminohydrolases (Ntn hydrolases)"/>
    <property type="match status" value="1"/>
</dbReference>
<comment type="caution">
    <text evidence="13">The sequence shown here is derived from an EMBL/GenBank/DDBJ whole genome shotgun (WGS) entry which is preliminary data.</text>
</comment>
<dbReference type="EC" id="6.3.5.4" evidence="3"/>
<evidence type="ECO:0000256" key="5">
    <source>
        <dbReference type="ARBA" id="ARBA00022840"/>
    </source>
</evidence>
<keyword evidence="6 9" id="KW-0061">Asparagine biosynthesis</keyword>
<dbReference type="Pfam" id="PF13537">
    <property type="entry name" value="GATase_7"/>
    <property type="match status" value="1"/>
</dbReference>
<protein>
    <recommendedName>
        <fullName evidence="3">asparagine synthase (glutamine-hydrolyzing)</fullName>
        <ecNumber evidence="3">6.3.5.4</ecNumber>
    </recommendedName>
</protein>
<feature type="site" description="Important for beta-aspartyl-AMP intermediate formation" evidence="11">
    <location>
        <position position="368"/>
    </location>
</feature>
<evidence type="ECO:0000256" key="11">
    <source>
        <dbReference type="PIRSR" id="PIRSR001589-3"/>
    </source>
</evidence>
<evidence type="ECO:0000256" key="8">
    <source>
        <dbReference type="ARBA" id="ARBA00048741"/>
    </source>
</evidence>
<comment type="similarity">
    <text evidence="2">Belongs to the asparagine synthetase family.</text>
</comment>
<keyword evidence="4 10" id="KW-0547">Nucleotide-binding</keyword>
<dbReference type="InterPro" id="IPR017932">
    <property type="entry name" value="GATase_2_dom"/>
</dbReference>
<dbReference type="PROSITE" id="PS51278">
    <property type="entry name" value="GATASE_TYPE_2"/>
    <property type="match status" value="1"/>
</dbReference>
<dbReference type="GO" id="GO:0006529">
    <property type="term" value="P:asparagine biosynthetic process"/>
    <property type="evidence" value="ECO:0007669"/>
    <property type="project" value="UniProtKB-KW"/>
</dbReference>
<dbReference type="Gene3D" id="3.40.50.620">
    <property type="entry name" value="HUPs"/>
    <property type="match status" value="2"/>
</dbReference>
<feature type="active site" description="For GATase activity" evidence="9">
    <location>
        <position position="2"/>
    </location>
</feature>
<name>A0A9X2VMJ4_9PSEU</name>
<evidence type="ECO:0000256" key="2">
    <source>
        <dbReference type="ARBA" id="ARBA00005752"/>
    </source>
</evidence>
<evidence type="ECO:0000256" key="10">
    <source>
        <dbReference type="PIRSR" id="PIRSR001589-2"/>
    </source>
</evidence>
<comment type="catalytic activity">
    <reaction evidence="8">
        <text>L-aspartate + L-glutamine + ATP + H2O = L-asparagine + L-glutamate + AMP + diphosphate + H(+)</text>
        <dbReference type="Rhea" id="RHEA:12228"/>
        <dbReference type="ChEBI" id="CHEBI:15377"/>
        <dbReference type="ChEBI" id="CHEBI:15378"/>
        <dbReference type="ChEBI" id="CHEBI:29985"/>
        <dbReference type="ChEBI" id="CHEBI:29991"/>
        <dbReference type="ChEBI" id="CHEBI:30616"/>
        <dbReference type="ChEBI" id="CHEBI:33019"/>
        <dbReference type="ChEBI" id="CHEBI:58048"/>
        <dbReference type="ChEBI" id="CHEBI:58359"/>
        <dbReference type="ChEBI" id="CHEBI:456215"/>
        <dbReference type="EC" id="6.3.5.4"/>
    </reaction>
</comment>